<dbReference type="InterPro" id="IPR001680">
    <property type="entry name" value="WD40_rpt"/>
</dbReference>
<dbReference type="Pfam" id="PF25168">
    <property type="entry name" value="Beta-prop_WDR36-Utp21_2nd"/>
    <property type="match status" value="1"/>
</dbReference>
<accession>A0A151GQJ8</accession>
<feature type="region of interest" description="Disordered" evidence="4">
    <location>
        <begin position="889"/>
        <end position="929"/>
    </location>
</feature>
<evidence type="ECO:0000256" key="3">
    <source>
        <dbReference type="PROSITE-ProRule" id="PRU00221"/>
    </source>
</evidence>
<dbReference type="SMART" id="SM00320">
    <property type="entry name" value="WD40"/>
    <property type="match status" value="8"/>
</dbReference>
<feature type="repeat" description="WD" evidence="3">
    <location>
        <begin position="644"/>
        <end position="685"/>
    </location>
</feature>
<dbReference type="AlphaFoldDB" id="A0A151GQJ8"/>
<feature type="repeat" description="WD" evidence="3">
    <location>
        <begin position="729"/>
        <end position="770"/>
    </location>
</feature>
<dbReference type="GeneID" id="63713160"/>
<keyword evidence="8" id="KW-1185">Reference proteome</keyword>
<dbReference type="Pfam" id="PF04192">
    <property type="entry name" value="Utp21"/>
    <property type="match status" value="1"/>
</dbReference>
<comment type="caution">
    <text evidence="7">The sequence shown here is derived from an EMBL/GenBank/DDBJ whole genome shotgun (WGS) entry which is preliminary data.</text>
</comment>
<reference evidence="7 8" key="1">
    <citation type="journal article" date="2016" name="Sci. Rep.">
        <title>Insights into Adaptations to a Near-Obligate Nematode Endoparasitic Lifestyle from the Finished Genome of Drechmeria coniospora.</title>
        <authorList>
            <person name="Zhang L."/>
            <person name="Zhou Z."/>
            <person name="Guo Q."/>
            <person name="Fokkens L."/>
            <person name="Miskei M."/>
            <person name="Pocsi I."/>
            <person name="Zhang W."/>
            <person name="Chen M."/>
            <person name="Wang L."/>
            <person name="Sun Y."/>
            <person name="Donzelli B.G."/>
            <person name="Gibson D.M."/>
            <person name="Nelson D.R."/>
            <person name="Luo J.G."/>
            <person name="Rep M."/>
            <person name="Liu H."/>
            <person name="Yang S."/>
            <person name="Wang J."/>
            <person name="Krasnoff S.B."/>
            <person name="Xu Y."/>
            <person name="Molnar I."/>
            <person name="Lin M."/>
        </authorList>
    </citation>
    <scope>NUCLEOTIDE SEQUENCE [LARGE SCALE GENOMIC DNA]</scope>
    <source>
        <strain evidence="7 8">ARSEF 6962</strain>
    </source>
</reference>
<dbReference type="InterPro" id="IPR011047">
    <property type="entry name" value="Quinoprotein_ADH-like_sf"/>
</dbReference>
<dbReference type="SUPFAM" id="SSF50998">
    <property type="entry name" value="Quinoprotein alcohol dehydrogenase-like"/>
    <property type="match status" value="1"/>
</dbReference>
<dbReference type="FunFam" id="2.130.10.10:FF:000565">
    <property type="entry name" value="Putative snoRNA binding protein"/>
    <property type="match status" value="1"/>
</dbReference>
<dbReference type="GO" id="GO:0032040">
    <property type="term" value="C:small-subunit processome"/>
    <property type="evidence" value="ECO:0007669"/>
    <property type="project" value="EnsemblFungi"/>
</dbReference>
<dbReference type="PANTHER" id="PTHR22840">
    <property type="entry name" value="WD REPEAT-CONTAINING PROTEIN 36"/>
    <property type="match status" value="1"/>
</dbReference>
<keyword evidence="2" id="KW-0677">Repeat</keyword>
<feature type="domain" description="WDR36/Utp21 N-terminal" evidence="6">
    <location>
        <begin position="87"/>
        <end position="392"/>
    </location>
</feature>
<evidence type="ECO:0000256" key="1">
    <source>
        <dbReference type="ARBA" id="ARBA00022574"/>
    </source>
</evidence>
<dbReference type="PROSITE" id="PS50082">
    <property type="entry name" value="WD_REPEATS_2"/>
    <property type="match status" value="2"/>
</dbReference>
<dbReference type="InParanoid" id="A0A151GQJ8"/>
<evidence type="ECO:0000313" key="7">
    <source>
        <dbReference type="EMBL" id="KYK59387.1"/>
    </source>
</evidence>
<name>A0A151GQJ8_DRECN</name>
<organism evidence="7 8">
    <name type="scientific">Drechmeria coniospora</name>
    <name type="common">Nematophagous fungus</name>
    <name type="synonym">Meria coniospora</name>
    <dbReference type="NCBI Taxonomy" id="98403"/>
    <lineage>
        <taxon>Eukaryota</taxon>
        <taxon>Fungi</taxon>
        <taxon>Dikarya</taxon>
        <taxon>Ascomycota</taxon>
        <taxon>Pezizomycotina</taxon>
        <taxon>Sordariomycetes</taxon>
        <taxon>Hypocreomycetidae</taxon>
        <taxon>Hypocreales</taxon>
        <taxon>Ophiocordycipitaceae</taxon>
        <taxon>Drechmeria</taxon>
    </lineage>
</organism>
<dbReference type="PROSITE" id="PS00678">
    <property type="entry name" value="WD_REPEATS_1"/>
    <property type="match status" value="1"/>
</dbReference>
<proteinExistence type="predicted"/>
<dbReference type="FunCoup" id="A0A151GQJ8">
    <property type="interactions" value="1043"/>
</dbReference>
<evidence type="ECO:0000256" key="4">
    <source>
        <dbReference type="SAM" id="MobiDB-lite"/>
    </source>
</evidence>
<dbReference type="Proteomes" id="UP000076580">
    <property type="component" value="Chromosome 01"/>
</dbReference>
<feature type="domain" description="WDR36/Utp21 C-terminal" evidence="5">
    <location>
        <begin position="859"/>
        <end position="1083"/>
    </location>
</feature>
<dbReference type="Pfam" id="PF25171">
    <property type="entry name" value="Beta-prop_WDR36-Utp21_1st"/>
    <property type="match status" value="1"/>
</dbReference>
<dbReference type="PANTHER" id="PTHR22840:SF12">
    <property type="entry name" value="WD REPEAT-CONTAINING PROTEIN 36"/>
    <property type="match status" value="1"/>
</dbReference>
<dbReference type="RefSeq" id="XP_040658739.1">
    <property type="nucleotide sequence ID" value="XM_040797856.1"/>
</dbReference>
<feature type="compositionally biased region" description="Basic and acidic residues" evidence="4">
    <location>
        <begin position="889"/>
        <end position="899"/>
    </location>
</feature>
<evidence type="ECO:0000259" key="5">
    <source>
        <dbReference type="Pfam" id="PF04192"/>
    </source>
</evidence>
<protein>
    <submittedName>
        <fullName evidence="7">WD repeat containing protein 36</fullName>
    </submittedName>
</protein>
<dbReference type="Gene3D" id="2.130.10.10">
    <property type="entry name" value="YVTN repeat-like/Quinoprotein amine dehydrogenase"/>
    <property type="match status" value="2"/>
</dbReference>
<dbReference type="PROSITE" id="PS50294">
    <property type="entry name" value="WD_REPEATS_REGION"/>
    <property type="match status" value="2"/>
</dbReference>
<sequence length="1087" mass="118735">MNRQGKERSSVGASLRLDFREFLYIKMPHASTDGPLAKRQKVTSVDNPVKTLSNASRIFAPFRTVGLVSPTAVPFTSIPLGKTSFQITTSVGKSLQTYDLRRGLNLVFVTRPQTPFNITASFAWNKQLLAAWGGSGKGESQGIWLFQRGKKVDELALPSDMTEPITQILVFGTWIVAVATTRIEVFKSATLEHYTTIHTVTASNSGNHITGGITSMPTFLNKIFVGRKDGWVEIWNISTGKLIFTILPPTPDCGSVTCLEPTPALSHMAIAYSEGPLVIINVLTGKRVVEVEAGNPEAPVCSISFRTDGMGAGNDGRKDGVMATATSATGDVTFWDLNGGGRVMGVLRSAHNPPSQDGGRIRGGVSKVEFLAGQPVIVTSGLDNSLKTWIFDTTPFSPVPRILHSRSGHSGPVNCLQFLPTDFDGPEAGNKWLLSGGRDRSLWGWSLRQDGQSTELSQGNIRKKAKKAGILSASTLAHGPTTTLEDLKASEITCIASSLNRDGGIGAIPGKLPIWLKEHKRQKVTDAEVSGMTGWESVVTAHKNDPYALTWFWGRKRAGRWAFKTGDDTNVSTVAISPCGTFALVGSEGGCIEMHNLQSGVRRQRFPSKLSPEQARQLRLQQLRQADDVAQLQSGTGQKFPPGVGRHTKAVTGIVVDSMNKLIVSCSLDGKIKFWDFLTGTLLEQIDWAPMTAPTACRYHAANNLLAFACNDMSIRIVDMETKKTIREFWGPQDAINDLCFSNDGRWVIAASRDRVVRIWDLPTSHLIDAIRLEKPCTALSMSATGEFLAACVEDEPGVAIWTNKSLFKRIPTRQISEKEIGLVAAPTVSGEGNQGMLESAYEEDEQDADDAVVAPSVEQLSSELMTLSLVPKSRWQTLLHLDLIKERNKPKEAPKAPEKAPFFLPSTRDAQVQGQKGGSKTAEDGANSRITKLDNARFEELFSSKLRDAATTNNCRFNSLALNPIATDADMDVDDEFIEHLKSLSPSSADLELRSLSVGDGDEATNELLLFILALTARLKARKDYELTQAWMTVFLRLHFDVVMESEMLLAALKTWKSHQSQECNRLDDLVGYCSGVVGFLRSPRT</sequence>
<dbReference type="InterPro" id="IPR059157">
    <property type="entry name" value="WDR36-Utp21_N"/>
</dbReference>
<keyword evidence="1 3" id="KW-0853">WD repeat</keyword>
<dbReference type="GO" id="GO:0034388">
    <property type="term" value="C:Pwp2p-containing subcomplex of 90S preribosome"/>
    <property type="evidence" value="ECO:0007669"/>
    <property type="project" value="EnsemblFungi"/>
</dbReference>
<gene>
    <name evidence="7" type="ORF">DCS_00517</name>
</gene>
<dbReference type="GO" id="GO:0006364">
    <property type="term" value="P:rRNA processing"/>
    <property type="evidence" value="ECO:0007669"/>
    <property type="project" value="EnsemblFungi"/>
</dbReference>
<dbReference type="STRING" id="98403.A0A151GQJ8"/>
<dbReference type="EMBL" id="LAYC01000001">
    <property type="protein sequence ID" value="KYK59387.1"/>
    <property type="molecule type" value="Genomic_DNA"/>
</dbReference>
<evidence type="ECO:0000259" key="6">
    <source>
        <dbReference type="Pfam" id="PF25171"/>
    </source>
</evidence>
<dbReference type="InterPro" id="IPR015943">
    <property type="entry name" value="WD40/YVTN_repeat-like_dom_sf"/>
</dbReference>
<evidence type="ECO:0000313" key="8">
    <source>
        <dbReference type="Proteomes" id="UP000076580"/>
    </source>
</evidence>
<dbReference type="InterPro" id="IPR019775">
    <property type="entry name" value="WD40_repeat_CS"/>
</dbReference>
<dbReference type="InterPro" id="IPR007319">
    <property type="entry name" value="WDR36/Utp21_C"/>
</dbReference>
<evidence type="ECO:0000256" key="2">
    <source>
        <dbReference type="ARBA" id="ARBA00022737"/>
    </source>
</evidence>